<dbReference type="OrthoDB" id="10062286at2759"/>
<dbReference type="GO" id="GO:0046872">
    <property type="term" value="F:metal ion binding"/>
    <property type="evidence" value="ECO:0007669"/>
    <property type="project" value="UniProtKB-KW"/>
</dbReference>
<dbReference type="Pfam" id="PF13359">
    <property type="entry name" value="DDE_Tnp_4"/>
    <property type="match status" value="1"/>
</dbReference>
<proteinExistence type="predicted"/>
<feature type="domain" description="DDE Tnp4" evidence="3">
    <location>
        <begin position="3"/>
        <end position="94"/>
    </location>
</feature>
<dbReference type="Proteomes" id="UP000681722">
    <property type="component" value="Unassembled WGS sequence"/>
</dbReference>
<dbReference type="InterPro" id="IPR027806">
    <property type="entry name" value="HARBI1_dom"/>
</dbReference>
<protein>
    <recommendedName>
        <fullName evidence="3">DDE Tnp4 domain-containing protein</fullName>
    </recommendedName>
</protein>
<evidence type="ECO:0000256" key="1">
    <source>
        <dbReference type="ARBA" id="ARBA00001968"/>
    </source>
</evidence>
<keyword evidence="2" id="KW-0479">Metal-binding</keyword>
<keyword evidence="6" id="KW-1185">Reference proteome</keyword>
<name>A0A814E944_9BILA</name>
<evidence type="ECO:0000256" key="2">
    <source>
        <dbReference type="ARBA" id="ARBA00022723"/>
    </source>
</evidence>
<evidence type="ECO:0000313" key="4">
    <source>
        <dbReference type="EMBL" id="CAF0964715.1"/>
    </source>
</evidence>
<dbReference type="Proteomes" id="UP000663829">
    <property type="component" value="Unassembled WGS sequence"/>
</dbReference>
<dbReference type="EMBL" id="CAJNOQ010002548">
    <property type="protein sequence ID" value="CAF0964715.1"/>
    <property type="molecule type" value="Genomic_DNA"/>
</dbReference>
<evidence type="ECO:0000259" key="3">
    <source>
        <dbReference type="Pfam" id="PF13359"/>
    </source>
</evidence>
<evidence type="ECO:0000313" key="5">
    <source>
        <dbReference type="EMBL" id="CAF3738454.1"/>
    </source>
</evidence>
<organism evidence="4 6">
    <name type="scientific">Didymodactylos carnosus</name>
    <dbReference type="NCBI Taxonomy" id="1234261"/>
    <lineage>
        <taxon>Eukaryota</taxon>
        <taxon>Metazoa</taxon>
        <taxon>Spiralia</taxon>
        <taxon>Gnathifera</taxon>
        <taxon>Rotifera</taxon>
        <taxon>Eurotatoria</taxon>
        <taxon>Bdelloidea</taxon>
        <taxon>Philodinida</taxon>
        <taxon>Philodinidae</taxon>
        <taxon>Didymodactylos</taxon>
    </lineage>
</organism>
<reference evidence="4" key="1">
    <citation type="submission" date="2021-02" db="EMBL/GenBank/DDBJ databases">
        <authorList>
            <person name="Nowell W R."/>
        </authorList>
    </citation>
    <scope>NUCLEOTIDE SEQUENCE</scope>
</reference>
<dbReference type="AlphaFoldDB" id="A0A814E944"/>
<comment type="caution">
    <text evidence="4">The sequence shown here is derived from an EMBL/GenBank/DDBJ whole genome shotgun (WGS) entry which is preliminary data.</text>
</comment>
<sequence>MMICSAVVIWPGSTHDAFSLGQSTIATTVANGVLGDRWLLGDSGYPLPAWLLTQFLNPGTGPERRYNKSLKTSRSMVERVFGIRKTRFRCLDRAAAVYNLFQKNGSKSYFTTLLRK</sequence>
<evidence type="ECO:0000313" key="6">
    <source>
        <dbReference type="Proteomes" id="UP000663829"/>
    </source>
</evidence>
<gene>
    <name evidence="4" type="ORF">GPM918_LOCUS11916</name>
    <name evidence="5" type="ORF">SRO942_LOCUS11917</name>
</gene>
<dbReference type="EMBL" id="CAJOBC010002548">
    <property type="protein sequence ID" value="CAF3738454.1"/>
    <property type="molecule type" value="Genomic_DNA"/>
</dbReference>
<accession>A0A814E944</accession>
<comment type="cofactor">
    <cofactor evidence="1">
        <name>a divalent metal cation</name>
        <dbReference type="ChEBI" id="CHEBI:60240"/>
    </cofactor>
</comment>